<dbReference type="STRING" id="158607.A0A2P5HFT3"/>
<gene>
    <name evidence="2" type="ORF">DHEL01_v212498</name>
</gene>
<keyword evidence="3" id="KW-1185">Reference proteome</keyword>
<feature type="compositionally biased region" description="Basic and acidic residues" evidence="1">
    <location>
        <begin position="280"/>
        <end position="290"/>
    </location>
</feature>
<reference evidence="2" key="1">
    <citation type="submission" date="2017-09" db="EMBL/GenBank/DDBJ databases">
        <title>Polyketide synthases of a Diaporthe helianthi virulent isolate.</title>
        <authorList>
            <person name="Baroncelli R."/>
        </authorList>
    </citation>
    <scope>NUCLEOTIDE SEQUENCE [LARGE SCALE GENOMIC DNA]</scope>
    <source>
        <strain evidence="2">7/96</strain>
    </source>
</reference>
<protein>
    <submittedName>
        <fullName evidence="2">Uncharacterized protein</fullName>
    </submittedName>
</protein>
<dbReference type="InParanoid" id="A0A2P5HFT3"/>
<accession>A0A2P5HFT3</accession>
<evidence type="ECO:0000313" key="3">
    <source>
        <dbReference type="Proteomes" id="UP000094444"/>
    </source>
</evidence>
<name>A0A2P5HFT3_DIAHE</name>
<comment type="caution">
    <text evidence="2">The sequence shown here is derived from an EMBL/GenBank/DDBJ whole genome shotgun (WGS) entry which is preliminary data.</text>
</comment>
<feature type="compositionally biased region" description="Basic and acidic residues" evidence="1">
    <location>
        <begin position="217"/>
        <end position="226"/>
    </location>
</feature>
<dbReference type="Proteomes" id="UP000094444">
    <property type="component" value="Unassembled WGS sequence"/>
</dbReference>
<evidence type="ECO:0000256" key="1">
    <source>
        <dbReference type="SAM" id="MobiDB-lite"/>
    </source>
</evidence>
<dbReference type="OrthoDB" id="4366798at2759"/>
<dbReference type="EMBL" id="MAVT02002663">
    <property type="protein sequence ID" value="POS69108.1"/>
    <property type="molecule type" value="Genomic_DNA"/>
</dbReference>
<organism evidence="2 3">
    <name type="scientific">Diaporthe helianthi</name>
    <dbReference type="NCBI Taxonomy" id="158607"/>
    <lineage>
        <taxon>Eukaryota</taxon>
        <taxon>Fungi</taxon>
        <taxon>Dikarya</taxon>
        <taxon>Ascomycota</taxon>
        <taxon>Pezizomycotina</taxon>
        <taxon>Sordariomycetes</taxon>
        <taxon>Sordariomycetidae</taxon>
        <taxon>Diaporthales</taxon>
        <taxon>Diaporthaceae</taxon>
        <taxon>Diaporthe</taxon>
    </lineage>
</organism>
<dbReference type="AlphaFoldDB" id="A0A2P5HFT3"/>
<feature type="region of interest" description="Disordered" evidence="1">
    <location>
        <begin position="139"/>
        <end position="327"/>
    </location>
</feature>
<feature type="compositionally biased region" description="Pro residues" evidence="1">
    <location>
        <begin position="140"/>
        <end position="153"/>
    </location>
</feature>
<sequence length="327" mass="37734">MATRPKVDLSDPAYVWPHKKFNLPQDALFTTLYDQHNQFTIPIQDPIAFHHDVYESASIATSIDQLHTLLQERKIQRLNELWKCWDKTAINLVGNPSLLLNTEEDMDFVTDNWAAFLQLARERSLDALCRYFSLFFSRNAPPPPEPPSNPTPDEPIQIAPTQPSQKKNTEDVCEGRAKRKFTDEHGDFDIHRGSPRPAKRKNTEDMSKRQPKRRHTDQHEDFEIRRSSRIATGNSTEARRTPRPPLNTALAQSVQTIHARPAKRKNTEDGCERRAKRRHMDQENDSEIRRSSRIAARSSSSNFPSRIGKEARQAPAKKQMNTKRART</sequence>
<feature type="compositionally biased region" description="Basic and acidic residues" evidence="1">
    <location>
        <begin position="167"/>
        <end position="192"/>
    </location>
</feature>
<evidence type="ECO:0000313" key="2">
    <source>
        <dbReference type="EMBL" id="POS69108.1"/>
    </source>
</evidence>
<proteinExistence type="predicted"/>